<protein>
    <submittedName>
        <fullName evidence="1">Uncharacterized protein</fullName>
    </submittedName>
</protein>
<proteinExistence type="predicted"/>
<name>A0A2P2NCR5_RHIMU</name>
<organism evidence="1">
    <name type="scientific">Rhizophora mucronata</name>
    <name type="common">Asiatic mangrove</name>
    <dbReference type="NCBI Taxonomy" id="61149"/>
    <lineage>
        <taxon>Eukaryota</taxon>
        <taxon>Viridiplantae</taxon>
        <taxon>Streptophyta</taxon>
        <taxon>Embryophyta</taxon>
        <taxon>Tracheophyta</taxon>
        <taxon>Spermatophyta</taxon>
        <taxon>Magnoliopsida</taxon>
        <taxon>eudicotyledons</taxon>
        <taxon>Gunneridae</taxon>
        <taxon>Pentapetalae</taxon>
        <taxon>rosids</taxon>
        <taxon>fabids</taxon>
        <taxon>Malpighiales</taxon>
        <taxon>Rhizophoraceae</taxon>
        <taxon>Rhizophora</taxon>
    </lineage>
</organism>
<reference evidence="1" key="1">
    <citation type="submission" date="2018-02" db="EMBL/GenBank/DDBJ databases">
        <title>Rhizophora mucronata_Transcriptome.</title>
        <authorList>
            <person name="Meera S.P."/>
            <person name="Sreeshan A."/>
            <person name="Augustine A."/>
        </authorList>
    </citation>
    <scope>NUCLEOTIDE SEQUENCE</scope>
    <source>
        <tissue evidence="1">Leaf</tissue>
    </source>
</reference>
<evidence type="ECO:0000313" key="1">
    <source>
        <dbReference type="EMBL" id="MBX40268.1"/>
    </source>
</evidence>
<sequence length="13" mass="1445">MLILLYSMLSTGC</sequence>
<dbReference type="EMBL" id="GGEC01059784">
    <property type="protein sequence ID" value="MBX40268.1"/>
    <property type="molecule type" value="Transcribed_RNA"/>
</dbReference>
<accession>A0A2P2NCR5</accession>